<comment type="caution">
    <text evidence="1">The sequence shown here is derived from an EMBL/GenBank/DDBJ whole genome shotgun (WGS) entry which is preliminary data.</text>
</comment>
<evidence type="ECO:0000313" key="1">
    <source>
        <dbReference type="EMBL" id="KOS36083.1"/>
    </source>
</evidence>
<accession>A0A0M9W991</accession>
<evidence type="ECO:0000313" key="2">
    <source>
        <dbReference type="Proteomes" id="UP000037696"/>
    </source>
</evidence>
<name>A0A0M9W991_9EURO</name>
<gene>
    <name evidence="1" type="ORF">ACN38_g13232</name>
</gene>
<proteinExistence type="predicted"/>
<keyword evidence="2" id="KW-1185">Reference proteome</keyword>
<reference evidence="1 2" key="1">
    <citation type="submission" date="2015-08" db="EMBL/GenBank/DDBJ databases">
        <title>Genome sequencing of Penicillium nordicum.</title>
        <authorList>
            <person name="Nguyen H.D."/>
            <person name="Seifert K.A."/>
        </authorList>
    </citation>
    <scope>NUCLEOTIDE SEQUENCE [LARGE SCALE GENOMIC DNA]</scope>
    <source>
        <strain evidence="1 2">DAOMC 185683</strain>
    </source>
</reference>
<protein>
    <submittedName>
        <fullName evidence="1">Uncharacterized protein</fullName>
    </submittedName>
</protein>
<dbReference type="Proteomes" id="UP000037696">
    <property type="component" value="Unassembled WGS sequence"/>
</dbReference>
<sequence>CIELYGYHG</sequence>
<organism evidence="1 2">
    <name type="scientific">Penicillium nordicum</name>
    <dbReference type="NCBI Taxonomy" id="229535"/>
    <lineage>
        <taxon>Eukaryota</taxon>
        <taxon>Fungi</taxon>
        <taxon>Dikarya</taxon>
        <taxon>Ascomycota</taxon>
        <taxon>Pezizomycotina</taxon>
        <taxon>Eurotiomycetes</taxon>
        <taxon>Eurotiomycetidae</taxon>
        <taxon>Eurotiales</taxon>
        <taxon>Aspergillaceae</taxon>
        <taxon>Penicillium</taxon>
    </lineage>
</organism>
<dbReference type="EMBL" id="LHQQ01000906">
    <property type="protein sequence ID" value="KOS36083.1"/>
    <property type="molecule type" value="Genomic_DNA"/>
</dbReference>
<feature type="non-terminal residue" evidence="1">
    <location>
        <position position="1"/>
    </location>
</feature>